<proteinExistence type="predicted"/>
<reference evidence="1 2" key="2">
    <citation type="journal article" date="2021" name="Int. J. Syst. Evol. Microbiol.">
        <title>Isolation and Polyphasic Characterization of Desulfuromonas versatilis sp. Nov., an Electrogenic Bacteria Capable of Versatile Metabolism Isolated from a Graphene Oxide-Reducing Enrichment Culture.</title>
        <authorList>
            <person name="Xie L."/>
            <person name="Yoshida N."/>
            <person name="Ishii S."/>
            <person name="Meng L."/>
        </authorList>
    </citation>
    <scope>NUCLEOTIDE SEQUENCE [LARGE SCALE GENOMIC DNA]</scope>
    <source>
        <strain evidence="1 2">NIT-T3</strain>
    </source>
</reference>
<dbReference type="Proteomes" id="UP001319827">
    <property type="component" value="Chromosome"/>
</dbReference>
<evidence type="ECO:0000313" key="1">
    <source>
        <dbReference type="EMBL" id="BCR04301.1"/>
    </source>
</evidence>
<dbReference type="RefSeq" id="WP_221251743.1">
    <property type="nucleotide sequence ID" value="NZ_AP024355.1"/>
</dbReference>
<dbReference type="EMBL" id="AP024355">
    <property type="protein sequence ID" value="BCR04301.1"/>
    <property type="molecule type" value="Genomic_DNA"/>
</dbReference>
<protein>
    <submittedName>
        <fullName evidence="1">Uncharacterized protein</fullName>
    </submittedName>
</protein>
<accession>A0ABM8HUA5</accession>
<reference evidence="1 2" key="1">
    <citation type="journal article" date="2016" name="C (Basel)">
        <title>Selective Growth of and Electricity Production by Marine Exoelectrogenic Bacteria in Self-Aggregated Hydrogel of Microbially Reduced Graphene Oxide.</title>
        <authorList>
            <person name="Yoshida N."/>
            <person name="Goto Y."/>
            <person name="Miyata Y."/>
        </authorList>
    </citation>
    <scope>NUCLEOTIDE SEQUENCE [LARGE SCALE GENOMIC DNA]</scope>
    <source>
        <strain evidence="1 2">NIT-T3</strain>
    </source>
</reference>
<name>A0ABM8HUA5_9BACT</name>
<sequence>MIKKIFREFLSYLQMTHPLPPGVALEVKTTRKPTVKYGKYGDAAGTFHKVGPFAVITISLDQKPTFFMGEKILDGRTDLKILTTIAHEYKHALQAFNRDTPLNGDYNGPDEVEAREWATPTVEAFLARSR</sequence>
<evidence type="ECO:0000313" key="2">
    <source>
        <dbReference type="Proteomes" id="UP001319827"/>
    </source>
</evidence>
<gene>
    <name evidence="1" type="ORF">DESUT3_13700</name>
</gene>
<keyword evidence="2" id="KW-1185">Reference proteome</keyword>
<organism evidence="1 2">
    <name type="scientific">Desulfuromonas versatilis</name>
    <dbReference type="NCBI Taxonomy" id="2802975"/>
    <lineage>
        <taxon>Bacteria</taxon>
        <taxon>Pseudomonadati</taxon>
        <taxon>Thermodesulfobacteriota</taxon>
        <taxon>Desulfuromonadia</taxon>
        <taxon>Desulfuromonadales</taxon>
        <taxon>Desulfuromonadaceae</taxon>
        <taxon>Desulfuromonas</taxon>
    </lineage>
</organism>